<keyword evidence="9" id="KW-0641">Proline biosynthesis</keyword>
<evidence type="ECO:0000256" key="22">
    <source>
        <dbReference type="SAM" id="MobiDB-lite"/>
    </source>
</evidence>
<evidence type="ECO:0000256" key="23">
    <source>
        <dbReference type="SAM" id="Phobius"/>
    </source>
</evidence>
<dbReference type="NCBIfam" id="TIGR01092">
    <property type="entry name" value="P5CS"/>
    <property type="match status" value="1"/>
</dbReference>
<evidence type="ECO:0000256" key="15">
    <source>
        <dbReference type="ARBA" id="ARBA00022857"/>
    </source>
</evidence>
<feature type="transmembrane region" description="Helical" evidence="23">
    <location>
        <begin position="217"/>
        <end position="236"/>
    </location>
</feature>
<evidence type="ECO:0000256" key="13">
    <source>
        <dbReference type="ARBA" id="ARBA00022777"/>
    </source>
</evidence>
<keyword evidence="19" id="KW-0511">Multifunctional enzyme</keyword>
<dbReference type="Gene3D" id="3.40.1160.10">
    <property type="entry name" value="Acetylglutamate kinase-like"/>
    <property type="match status" value="1"/>
</dbReference>
<evidence type="ECO:0000256" key="2">
    <source>
        <dbReference type="ARBA" id="ARBA00004141"/>
    </source>
</evidence>
<keyword evidence="13" id="KW-0418">Kinase</keyword>
<feature type="transmembrane region" description="Helical" evidence="23">
    <location>
        <begin position="245"/>
        <end position="263"/>
    </location>
</feature>
<dbReference type="AlphaFoldDB" id="A0AAP0LT40"/>
<keyword evidence="18 23" id="KW-0472">Membrane</keyword>
<keyword evidence="15" id="KW-0521">NADP</keyword>
<dbReference type="InterPro" id="IPR001057">
    <property type="entry name" value="Glu/AcGlu_kinase"/>
</dbReference>
<evidence type="ECO:0000256" key="4">
    <source>
        <dbReference type="ARBA" id="ARBA00005185"/>
    </source>
</evidence>
<evidence type="ECO:0000256" key="21">
    <source>
        <dbReference type="ARBA" id="ARBA00049141"/>
    </source>
</evidence>
<dbReference type="CDD" id="cd07079">
    <property type="entry name" value="ALDH_F18-19_ProA-GPR"/>
    <property type="match status" value="1"/>
</dbReference>
<evidence type="ECO:0000256" key="6">
    <source>
        <dbReference type="ARBA" id="ARBA00009302"/>
    </source>
</evidence>
<dbReference type="Pfam" id="PF04893">
    <property type="entry name" value="Yip1"/>
    <property type="match status" value="1"/>
</dbReference>
<dbReference type="InterPro" id="IPR000965">
    <property type="entry name" value="GPR_dom"/>
</dbReference>
<comment type="catalytic activity">
    <reaction evidence="20">
        <text>L-glutamate 5-semialdehyde + phosphate + NADP(+) = L-glutamyl 5-phosphate + NADPH + H(+)</text>
        <dbReference type="Rhea" id="RHEA:19541"/>
        <dbReference type="ChEBI" id="CHEBI:15378"/>
        <dbReference type="ChEBI" id="CHEBI:43474"/>
        <dbReference type="ChEBI" id="CHEBI:57783"/>
        <dbReference type="ChEBI" id="CHEBI:58066"/>
        <dbReference type="ChEBI" id="CHEBI:58274"/>
        <dbReference type="ChEBI" id="CHEBI:58349"/>
        <dbReference type="EC" id="1.2.1.41"/>
    </reaction>
</comment>
<dbReference type="PROSITE" id="PS00902">
    <property type="entry name" value="GLUTAMATE_5_KINASE"/>
    <property type="match status" value="1"/>
</dbReference>
<keyword evidence="28" id="KW-1185">Reference proteome</keyword>
<feature type="transmembrane region" description="Helical" evidence="23">
    <location>
        <begin position="155"/>
        <end position="179"/>
    </location>
</feature>
<evidence type="ECO:0000256" key="11">
    <source>
        <dbReference type="ARBA" id="ARBA00022692"/>
    </source>
</evidence>
<dbReference type="InterPro" id="IPR016161">
    <property type="entry name" value="Ald_DH/histidinol_DH"/>
</dbReference>
<dbReference type="Pfam" id="PF00171">
    <property type="entry name" value="Aldedh"/>
    <property type="match status" value="1"/>
</dbReference>
<evidence type="ECO:0000256" key="10">
    <source>
        <dbReference type="ARBA" id="ARBA00022679"/>
    </source>
</evidence>
<dbReference type="InterPro" id="IPR016162">
    <property type="entry name" value="Ald_DH_N"/>
</dbReference>
<sequence length="1036" mass="113077">MDESYNNLPSSHLLGSVPAVVSEEKHATSYEAPEATMQTFPPGNGGGSRPGYQSLGSSSEGFEQQPANNWKGFFSISSYTQYFNVDTDIVINRLISSLHPLSGDFFSKIDANPDLYGLIWISTTLVFMLASFGNCATYLMQKYTNSSASWSFDVSFVNVAACTVYGYAIVVPLAYYFLLQYMGSSASLVRFWCLWGYSLFIFVVTSFLLLIPIELLRWIIILLAGTTSSCFVAFNLKSYMEGNDLTVLVVASFCLQMALAIFIKVCPKTSAACAAYGFQMRHKLPPSFHQEVPNPPGVVYAVSCCPGTERDTSMASTMDSSRAFVKDVKRIVVKVGTAVVTRSDGRLALGRLGALCEQIKELNSQGYEVILVSSGAVGLGRQRLRYRRLINSSFADLQKPQIELDGKACAAVGQNSIMALYDTLFSELDLTSAQLLVTDNDFRDKEFRSQLSETVKSLLSLRVIPVFNENDAVSTRKAPYEDSSGIFWDNDSLAALLALELKADLLILLSDVEGLYSGPPSDPQSKLIDTYVKERHQGEITFGDKSRVGRGGMTAKVKAAVNAAYAGIPVVITSGYSDENILKVLQGERIGTLFHQDAHILDPFNEVGAREMAVAARESSRRLQAMSSEDRKKILLDIADALEANEELIIEENEADVAAAEQEGYEKPLLSRLALKSGKISSLMNSVRVLANMEDPIGHILKKTQLADGLLLEKTSCPLGVLLIVFESRPDALVQIAALAIRSGNGLLLKGGKEAKRSNAILHKIITEVIPENVGERLIGLVTSREEIPDLLKLDDVIDLVIPRGSNRLVSQIKESTKIPVLGHADGICHIYVDKSADMDMAKQIVLDAKVDYPAACNAMETLLIHQDLVPTGFNELIDNLRSEGVTLYGGPRASSLLNIPEPNSFHHEYNSMACTIEIVDDVHAAIAGILIASLQMTVKLRKFFYAKWTGRMLRLSGAHLVLSAAVFHNASTRFCDGARFGLGAEVGISTSRIHARGPVGVEGLLTTRWILKGSGQVVDGDKGVEYIHEDVNIES</sequence>
<evidence type="ECO:0000256" key="8">
    <source>
        <dbReference type="ARBA" id="ARBA00022605"/>
    </source>
</evidence>
<dbReference type="Pfam" id="PF00696">
    <property type="entry name" value="AA_kinase"/>
    <property type="match status" value="1"/>
</dbReference>
<evidence type="ECO:0000313" key="27">
    <source>
        <dbReference type="EMBL" id="KAK9186538.1"/>
    </source>
</evidence>
<evidence type="ECO:0000256" key="19">
    <source>
        <dbReference type="ARBA" id="ARBA00023268"/>
    </source>
</evidence>
<dbReference type="Gene3D" id="3.40.605.10">
    <property type="entry name" value="Aldehyde Dehydrogenase, Chain A, domain 1"/>
    <property type="match status" value="1"/>
</dbReference>
<evidence type="ECO:0000256" key="20">
    <source>
        <dbReference type="ARBA" id="ARBA00049024"/>
    </source>
</evidence>
<dbReference type="GO" id="GO:0009084">
    <property type="term" value="P:glutamine family amino acid biosynthetic process"/>
    <property type="evidence" value="ECO:0007669"/>
    <property type="project" value="UniProtKB-ARBA"/>
</dbReference>
<dbReference type="NCBIfam" id="TIGR01027">
    <property type="entry name" value="proB"/>
    <property type="match status" value="1"/>
</dbReference>
<evidence type="ECO:0000259" key="24">
    <source>
        <dbReference type="Pfam" id="PF00171"/>
    </source>
</evidence>
<dbReference type="Gene3D" id="3.40.309.10">
    <property type="entry name" value="Aldehyde Dehydrogenase, Chain A, domain 2"/>
    <property type="match status" value="1"/>
</dbReference>
<accession>A0AAP0LT40</accession>
<gene>
    <name evidence="27" type="ORF">WN944_017926</name>
</gene>
<evidence type="ECO:0000256" key="1">
    <source>
        <dbReference type="ARBA" id="ARBA00003492"/>
    </source>
</evidence>
<dbReference type="FunFam" id="3.40.1160.10:FF:000013">
    <property type="entry name" value="Delta-1-pyrroline-5-carboxylate synthase"/>
    <property type="match status" value="1"/>
</dbReference>
<comment type="pathway">
    <text evidence="3">Amino-acid biosynthesis; L-proline biosynthesis; L-glutamate 5-semialdehyde from L-glutamate: step 2/2.</text>
</comment>
<evidence type="ECO:0000259" key="25">
    <source>
        <dbReference type="Pfam" id="PF00696"/>
    </source>
</evidence>
<comment type="similarity">
    <text evidence="5">In the C-terminal section; belongs to the gamma-glutamyl phosphate reductase family.</text>
</comment>
<keyword evidence="16 23" id="KW-1133">Transmembrane helix</keyword>
<dbReference type="GO" id="GO:0016020">
    <property type="term" value="C:membrane"/>
    <property type="evidence" value="ECO:0007669"/>
    <property type="project" value="UniProtKB-SubCell"/>
</dbReference>
<dbReference type="GO" id="GO:0004350">
    <property type="term" value="F:glutamate-5-semialdehyde dehydrogenase activity"/>
    <property type="evidence" value="ECO:0007669"/>
    <property type="project" value="UniProtKB-EC"/>
</dbReference>
<reference evidence="27 28" key="1">
    <citation type="submission" date="2024-05" db="EMBL/GenBank/DDBJ databases">
        <title>Haplotype-resolved chromosome-level genome assembly of Huyou (Citrus changshanensis).</title>
        <authorList>
            <person name="Miao C."/>
            <person name="Chen W."/>
            <person name="Wu Y."/>
            <person name="Wang L."/>
            <person name="Zhao S."/>
            <person name="Grierson D."/>
            <person name="Xu C."/>
            <person name="Chen K."/>
        </authorList>
    </citation>
    <scope>NUCLEOTIDE SEQUENCE [LARGE SCALE GENOMIC DNA]</scope>
    <source>
        <strain evidence="27">01-14</strain>
        <tissue evidence="27">Leaf</tissue>
    </source>
</reference>
<dbReference type="InterPro" id="IPR005766">
    <property type="entry name" value="P5_carboxy_syn"/>
</dbReference>
<dbReference type="HAMAP" id="MF_00456">
    <property type="entry name" value="ProB"/>
    <property type="match status" value="1"/>
</dbReference>
<feature type="domain" description="Yip1" evidence="26">
    <location>
        <begin position="99"/>
        <end position="262"/>
    </location>
</feature>
<feature type="region of interest" description="Disordered" evidence="22">
    <location>
        <begin position="25"/>
        <end position="62"/>
    </location>
</feature>
<feature type="transmembrane region" description="Helical" evidence="23">
    <location>
        <begin position="191"/>
        <end position="211"/>
    </location>
</feature>
<keyword evidence="17" id="KW-0560">Oxidoreductase</keyword>
<dbReference type="InterPro" id="IPR016163">
    <property type="entry name" value="Ald_DH_C"/>
</dbReference>
<dbReference type="SUPFAM" id="SSF53720">
    <property type="entry name" value="ALDH-like"/>
    <property type="match status" value="1"/>
</dbReference>
<dbReference type="GO" id="GO:0005524">
    <property type="term" value="F:ATP binding"/>
    <property type="evidence" value="ECO:0007669"/>
    <property type="project" value="UniProtKB-KW"/>
</dbReference>
<dbReference type="InterPro" id="IPR036393">
    <property type="entry name" value="AceGlu_kinase-like_sf"/>
</dbReference>
<dbReference type="InterPro" id="IPR006977">
    <property type="entry name" value="Yip1_dom"/>
</dbReference>
<evidence type="ECO:0000313" key="28">
    <source>
        <dbReference type="Proteomes" id="UP001428341"/>
    </source>
</evidence>
<dbReference type="InterPro" id="IPR001048">
    <property type="entry name" value="Asp/Glu/Uridylate_kinase"/>
</dbReference>
<evidence type="ECO:0000256" key="5">
    <source>
        <dbReference type="ARBA" id="ARBA00006300"/>
    </source>
</evidence>
<feature type="domain" description="Aldehyde dehydrogenase" evidence="24">
    <location>
        <begin position="610"/>
        <end position="881"/>
    </location>
</feature>
<evidence type="ECO:0000256" key="16">
    <source>
        <dbReference type="ARBA" id="ARBA00022989"/>
    </source>
</evidence>
<dbReference type="GO" id="GO:0004349">
    <property type="term" value="F:glutamate 5-kinase activity"/>
    <property type="evidence" value="ECO:0007669"/>
    <property type="project" value="UniProtKB-EC"/>
</dbReference>
<evidence type="ECO:0000256" key="18">
    <source>
        <dbReference type="ARBA" id="ARBA00023136"/>
    </source>
</evidence>
<dbReference type="PRINTS" id="PR00474">
    <property type="entry name" value="GLU5KINASE"/>
</dbReference>
<dbReference type="GO" id="GO:0005737">
    <property type="term" value="C:cytoplasm"/>
    <property type="evidence" value="ECO:0007669"/>
    <property type="project" value="InterPro"/>
</dbReference>
<evidence type="ECO:0000256" key="7">
    <source>
        <dbReference type="ARBA" id="ARBA00010596"/>
    </source>
</evidence>
<protein>
    <recommendedName>
        <fullName evidence="29">Glutamate-5-semialdehyde dehydrogenase</fullName>
    </recommendedName>
</protein>
<evidence type="ECO:0000256" key="14">
    <source>
        <dbReference type="ARBA" id="ARBA00022840"/>
    </source>
</evidence>
<feature type="domain" description="Aspartate/glutamate/uridylate kinase" evidence="25">
    <location>
        <begin position="329"/>
        <end position="574"/>
    </location>
</feature>
<dbReference type="SUPFAM" id="SSF53633">
    <property type="entry name" value="Carbamate kinase-like"/>
    <property type="match status" value="1"/>
</dbReference>
<dbReference type="NCBIfam" id="NF001221">
    <property type="entry name" value="PRK00197.1"/>
    <property type="match status" value="1"/>
</dbReference>
<keyword evidence="8" id="KW-0028">Amino-acid biosynthesis</keyword>
<comment type="function">
    <text evidence="1">P5CS plays a key role in proline biosynthesis, leading to osmoregulation in plants.</text>
</comment>
<evidence type="ECO:0000256" key="9">
    <source>
        <dbReference type="ARBA" id="ARBA00022650"/>
    </source>
</evidence>
<dbReference type="InterPro" id="IPR019797">
    <property type="entry name" value="Glutamate_5-kinase_CS"/>
</dbReference>
<dbReference type="EMBL" id="JBCGBO010000007">
    <property type="protein sequence ID" value="KAK9186538.1"/>
    <property type="molecule type" value="Genomic_DNA"/>
</dbReference>
<dbReference type="PANTHER" id="PTHR11063:SF8">
    <property type="entry name" value="DELTA-1-PYRROLINE-5-CARBOXYLATE SYNTHASE"/>
    <property type="match status" value="1"/>
</dbReference>
<comment type="subcellular location">
    <subcellularLocation>
        <location evidence="2">Membrane</location>
        <topology evidence="2">Multi-pass membrane protein</topology>
    </subcellularLocation>
</comment>
<keyword evidence="10" id="KW-0808">Transferase</keyword>
<dbReference type="HAMAP" id="MF_00412">
    <property type="entry name" value="ProA"/>
    <property type="match status" value="1"/>
</dbReference>
<keyword evidence="12" id="KW-0547">Nucleotide-binding</keyword>
<comment type="caution">
    <text evidence="27">The sequence shown here is derived from an EMBL/GenBank/DDBJ whole genome shotgun (WGS) entry which is preliminary data.</text>
</comment>
<proteinExistence type="inferred from homology"/>
<feature type="transmembrane region" description="Helical" evidence="23">
    <location>
        <begin position="115"/>
        <end position="140"/>
    </location>
</feature>
<dbReference type="PANTHER" id="PTHR11063">
    <property type="entry name" value="GLUTAMATE SEMIALDEHYDE DEHYDROGENASE"/>
    <property type="match status" value="1"/>
</dbReference>
<evidence type="ECO:0008006" key="29">
    <source>
        <dbReference type="Google" id="ProtNLM"/>
    </source>
</evidence>
<name>A0AAP0LT40_9ROSI</name>
<dbReference type="Proteomes" id="UP001428341">
    <property type="component" value="Unassembled WGS sequence"/>
</dbReference>
<evidence type="ECO:0000259" key="26">
    <source>
        <dbReference type="Pfam" id="PF04893"/>
    </source>
</evidence>
<organism evidence="27 28">
    <name type="scientific">Citrus x changshan-huyou</name>
    <dbReference type="NCBI Taxonomy" id="2935761"/>
    <lineage>
        <taxon>Eukaryota</taxon>
        <taxon>Viridiplantae</taxon>
        <taxon>Streptophyta</taxon>
        <taxon>Embryophyta</taxon>
        <taxon>Tracheophyta</taxon>
        <taxon>Spermatophyta</taxon>
        <taxon>Magnoliopsida</taxon>
        <taxon>eudicotyledons</taxon>
        <taxon>Gunneridae</taxon>
        <taxon>Pentapetalae</taxon>
        <taxon>rosids</taxon>
        <taxon>malvids</taxon>
        <taxon>Sapindales</taxon>
        <taxon>Rutaceae</taxon>
        <taxon>Aurantioideae</taxon>
        <taxon>Citrus</taxon>
    </lineage>
</organism>
<evidence type="ECO:0000256" key="12">
    <source>
        <dbReference type="ARBA" id="ARBA00022741"/>
    </source>
</evidence>
<dbReference type="InterPro" id="IPR005715">
    <property type="entry name" value="Glu_5kinase/COase_Synthase"/>
</dbReference>
<comment type="similarity">
    <text evidence="6">In the N-terminal section; belongs to the glutamate 5-kinase family.</text>
</comment>
<dbReference type="NCBIfam" id="TIGR00407">
    <property type="entry name" value="proA"/>
    <property type="match status" value="1"/>
</dbReference>
<comment type="catalytic activity">
    <reaction evidence="21">
        <text>L-glutamate + ATP = L-glutamyl 5-phosphate + ADP</text>
        <dbReference type="Rhea" id="RHEA:14877"/>
        <dbReference type="ChEBI" id="CHEBI:29985"/>
        <dbReference type="ChEBI" id="CHEBI:30616"/>
        <dbReference type="ChEBI" id="CHEBI:58274"/>
        <dbReference type="ChEBI" id="CHEBI:456216"/>
        <dbReference type="EC" id="2.7.2.11"/>
    </reaction>
</comment>
<comment type="pathway">
    <text evidence="4">Amino-acid biosynthesis; L-proline biosynthesis; L-glutamate 5-semialdehyde from L-glutamate: step 1/2.</text>
</comment>
<comment type="similarity">
    <text evidence="7">Belongs to the YIP1 family.</text>
</comment>
<evidence type="ECO:0000256" key="3">
    <source>
        <dbReference type="ARBA" id="ARBA00004985"/>
    </source>
</evidence>
<dbReference type="InterPro" id="IPR015590">
    <property type="entry name" value="Aldehyde_DH_dom"/>
</dbReference>
<keyword evidence="14" id="KW-0067">ATP-binding</keyword>
<keyword evidence="11 23" id="KW-0812">Transmembrane</keyword>
<evidence type="ECO:0000256" key="17">
    <source>
        <dbReference type="ARBA" id="ARBA00023002"/>
    </source>
</evidence>